<evidence type="ECO:0000256" key="1">
    <source>
        <dbReference type="ARBA" id="ARBA00004141"/>
    </source>
</evidence>
<feature type="transmembrane region" description="Helical" evidence="6">
    <location>
        <begin position="212"/>
        <end position="234"/>
    </location>
</feature>
<keyword evidence="5" id="KW-0479">Metal-binding</keyword>
<sequence length="422" mass="49019">MSTETVTATEIEAEHSFKENLHVFNFYRALKRAQENPRGLIHYYQLPLGWRENKYIIEGYRFSAKHSKMWKSVFAWHNESINIWSHLIGLAIMIYIAFVHYPNSVVYQNGGKWDVLVIYAFLVASMTCLASSSIWHTYSSFAHYPSRCNFACIDYTGITILITCSIIAVEYVALYHHANLVHIYIPFSTLLGIAGFFFNWSSHFDKPECRSLRIWFFVGLSFSGVTAMLCKAYYEGFLNALKFFMPLSYKSFIWYGLGVVFYGGLIPERWRYDIIIENNANFQGSQHHYSIVDVIDDNVARAGDEEIEVLIEEYAEKEDHGHNDCASEVRKRAEKAEMRNLNNVSTSSDNNNNGEDDDDKFKNLISKHFKEEPIRTPYANNFMSLWWVDYFLASHNIWHICVLLGILGHYVVILDMFSEVLL</sequence>
<feature type="transmembrane region" description="Helical" evidence="6">
    <location>
        <begin position="397"/>
        <end position="417"/>
    </location>
</feature>
<name>A0AAI9SY78_9ASCO</name>
<keyword evidence="8" id="KW-1185">Reference proteome</keyword>
<dbReference type="Pfam" id="PF03006">
    <property type="entry name" value="HlyIII"/>
    <property type="match status" value="1"/>
</dbReference>
<feature type="transmembrane region" description="Helical" evidence="6">
    <location>
        <begin position="81"/>
        <end position="101"/>
    </location>
</feature>
<protein>
    <submittedName>
        <fullName evidence="7">IZH3</fullName>
    </submittedName>
</protein>
<evidence type="ECO:0000256" key="2">
    <source>
        <dbReference type="ARBA" id="ARBA00022692"/>
    </source>
</evidence>
<dbReference type="GO" id="GO:0006882">
    <property type="term" value="P:intracellular zinc ion homeostasis"/>
    <property type="evidence" value="ECO:0007669"/>
    <property type="project" value="TreeGrafter"/>
</dbReference>
<comment type="subcellular location">
    <subcellularLocation>
        <location evidence="1">Membrane</location>
        <topology evidence="1">Multi-pass membrane protein</topology>
    </subcellularLocation>
</comment>
<dbReference type="AlphaFoldDB" id="A0AAI9SY78"/>
<feature type="binding site" evidence="5">
    <location>
        <position position="136"/>
    </location>
    <ligand>
        <name>Zn(2+)</name>
        <dbReference type="ChEBI" id="CHEBI:29105"/>
    </ligand>
</feature>
<evidence type="ECO:0000256" key="3">
    <source>
        <dbReference type="ARBA" id="ARBA00022989"/>
    </source>
</evidence>
<feature type="transmembrane region" description="Helical" evidence="6">
    <location>
        <begin position="180"/>
        <end position="200"/>
    </location>
</feature>
<evidence type="ECO:0000313" key="8">
    <source>
        <dbReference type="Proteomes" id="UP001202479"/>
    </source>
</evidence>
<dbReference type="InterPro" id="IPR004254">
    <property type="entry name" value="AdipoR/HlyIII-related"/>
</dbReference>
<dbReference type="EMBL" id="JAHUZD010000071">
    <property type="protein sequence ID" value="KAI3404962.2"/>
    <property type="molecule type" value="Genomic_DNA"/>
</dbReference>
<keyword evidence="5" id="KW-0862">Zinc</keyword>
<feature type="transmembrane region" description="Helical" evidence="6">
    <location>
        <begin position="150"/>
        <end position="174"/>
    </location>
</feature>
<organism evidence="7 8">
    <name type="scientific">Candida oxycetoniae</name>
    <dbReference type="NCBI Taxonomy" id="497107"/>
    <lineage>
        <taxon>Eukaryota</taxon>
        <taxon>Fungi</taxon>
        <taxon>Dikarya</taxon>
        <taxon>Ascomycota</taxon>
        <taxon>Saccharomycotina</taxon>
        <taxon>Pichiomycetes</taxon>
        <taxon>Debaryomycetaceae</taxon>
        <taxon>Candida/Lodderomyces clade</taxon>
        <taxon>Candida</taxon>
    </lineage>
</organism>
<dbReference type="GeneID" id="73379830"/>
<keyword evidence="3 6" id="KW-1133">Transmembrane helix</keyword>
<keyword evidence="4 6" id="KW-0472">Membrane</keyword>
<reference evidence="7" key="1">
    <citation type="journal article" date="2022" name="DNA Res.">
        <title>Genome analysis of five recently described species of the CUG-Ser clade uncovers Candida theae as a new hybrid lineage with pathogenic potential in the Candida parapsilosis species complex.</title>
        <authorList>
            <person name="Mixao V."/>
            <person name="Del Olmo V."/>
            <person name="Hegedusova E."/>
            <person name="Saus E."/>
            <person name="Pryszcz L."/>
            <person name="Cillingova A."/>
            <person name="Nosek J."/>
            <person name="Gabaldon T."/>
        </authorList>
    </citation>
    <scope>NUCLEOTIDE SEQUENCE</scope>
    <source>
        <strain evidence="7">CBS 10844</strain>
    </source>
</reference>
<dbReference type="PANTHER" id="PTHR20855:SF97">
    <property type="entry name" value="ADIPOR-LIKE RECEPTOR IZH3-RELATED"/>
    <property type="match status" value="1"/>
</dbReference>
<dbReference type="PANTHER" id="PTHR20855">
    <property type="entry name" value="ADIPOR/PROGESTIN RECEPTOR-RELATED"/>
    <property type="match status" value="1"/>
</dbReference>
<dbReference type="GO" id="GO:0038023">
    <property type="term" value="F:signaling receptor activity"/>
    <property type="evidence" value="ECO:0007669"/>
    <property type="project" value="TreeGrafter"/>
</dbReference>
<feature type="transmembrane region" description="Helical" evidence="6">
    <location>
        <begin position="246"/>
        <end position="265"/>
    </location>
</feature>
<evidence type="ECO:0000256" key="6">
    <source>
        <dbReference type="SAM" id="Phobius"/>
    </source>
</evidence>
<dbReference type="Proteomes" id="UP001202479">
    <property type="component" value="Unassembled WGS sequence"/>
</dbReference>
<evidence type="ECO:0000313" key="7">
    <source>
        <dbReference type="EMBL" id="KAI3404962.2"/>
    </source>
</evidence>
<accession>A0AAI9SY78</accession>
<feature type="transmembrane region" description="Helical" evidence="6">
    <location>
        <begin position="116"/>
        <end position="138"/>
    </location>
</feature>
<proteinExistence type="predicted"/>
<dbReference type="GO" id="GO:0046872">
    <property type="term" value="F:metal ion binding"/>
    <property type="evidence" value="ECO:0007669"/>
    <property type="project" value="UniProtKB-KW"/>
</dbReference>
<gene>
    <name evidence="7" type="ORF">KGF56_002213</name>
</gene>
<dbReference type="RefSeq" id="XP_049180707.1">
    <property type="nucleotide sequence ID" value="XM_049323418.1"/>
</dbReference>
<keyword evidence="2 6" id="KW-0812">Transmembrane</keyword>
<evidence type="ECO:0000256" key="4">
    <source>
        <dbReference type="ARBA" id="ARBA00023136"/>
    </source>
</evidence>
<comment type="caution">
    <text evidence="7">The sequence shown here is derived from an EMBL/GenBank/DDBJ whole genome shotgun (WGS) entry which is preliminary data.</text>
</comment>
<evidence type="ECO:0000256" key="5">
    <source>
        <dbReference type="PIRSR" id="PIRSR604254-1"/>
    </source>
</evidence>
<dbReference type="GO" id="GO:0016020">
    <property type="term" value="C:membrane"/>
    <property type="evidence" value="ECO:0007669"/>
    <property type="project" value="UniProtKB-SubCell"/>
</dbReference>